<name>A0A177B980_9BILA</name>
<protein>
    <submittedName>
        <fullName evidence="2">Uncharacterized protein</fullName>
    </submittedName>
</protein>
<evidence type="ECO:0000313" key="2">
    <source>
        <dbReference type="EMBL" id="OAF70848.1"/>
    </source>
</evidence>
<feature type="transmembrane region" description="Helical" evidence="1">
    <location>
        <begin position="208"/>
        <end position="230"/>
    </location>
</feature>
<keyword evidence="1" id="KW-0472">Membrane</keyword>
<feature type="transmembrane region" description="Helical" evidence="1">
    <location>
        <begin position="250"/>
        <end position="267"/>
    </location>
</feature>
<feature type="transmembrane region" description="Helical" evidence="1">
    <location>
        <begin position="177"/>
        <end position="196"/>
    </location>
</feature>
<feature type="transmembrane region" description="Helical" evidence="1">
    <location>
        <begin position="274"/>
        <end position="291"/>
    </location>
</feature>
<feature type="transmembrane region" description="Helical" evidence="1">
    <location>
        <begin position="144"/>
        <end position="165"/>
    </location>
</feature>
<dbReference type="EMBL" id="LWCA01000105">
    <property type="protein sequence ID" value="OAF70848.1"/>
    <property type="molecule type" value="Genomic_DNA"/>
</dbReference>
<comment type="caution">
    <text evidence="2">The sequence shown here is derived from an EMBL/GenBank/DDBJ whole genome shotgun (WGS) entry which is preliminary data.</text>
</comment>
<sequence>MMKIKGGKITSIFNNKAKSVSENVKINVIPSNESKTSYSLRDINETVSNSDVDSFHNLPLNLPEDKPNIFHFFQSKNNFFNIKNTKVKLCLPIFFLLVQTVIGAFLIVHSAMHIQNMFKDSQLLFFTVYMSLIPHLLIYPFYRIIVSIVVTFIGVSIINYTPFINTSKDQYKTFLKLWSAISISFFSFFAALSKILMHKIFHPINVGISSFAISFSAFLGLLCLWPIILILHYSHIEYFITFNTIPWKDVSIFCIYSFGITIIFVFGDFISYDSLTKLTFNLALIILIVMFSKKNQIKSTEITAIFMVFLGAFLEYLPDNIISNLSRNNKIESKVLS</sequence>
<evidence type="ECO:0000256" key="1">
    <source>
        <dbReference type="SAM" id="Phobius"/>
    </source>
</evidence>
<organism evidence="2 3">
    <name type="scientific">Intoshia linei</name>
    <dbReference type="NCBI Taxonomy" id="1819745"/>
    <lineage>
        <taxon>Eukaryota</taxon>
        <taxon>Metazoa</taxon>
        <taxon>Spiralia</taxon>
        <taxon>Lophotrochozoa</taxon>
        <taxon>Mesozoa</taxon>
        <taxon>Orthonectida</taxon>
        <taxon>Rhopaluridae</taxon>
        <taxon>Intoshia</taxon>
    </lineage>
</organism>
<feature type="transmembrane region" description="Helical" evidence="1">
    <location>
        <begin position="89"/>
        <end position="111"/>
    </location>
</feature>
<keyword evidence="1" id="KW-1133">Transmembrane helix</keyword>
<feature type="transmembrane region" description="Helical" evidence="1">
    <location>
        <begin position="123"/>
        <end position="139"/>
    </location>
</feature>
<proteinExistence type="predicted"/>
<dbReference type="AlphaFoldDB" id="A0A177B980"/>
<feature type="transmembrane region" description="Helical" evidence="1">
    <location>
        <begin position="297"/>
        <end position="317"/>
    </location>
</feature>
<keyword evidence="3" id="KW-1185">Reference proteome</keyword>
<keyword evidence="1" id="KW-0812">Transmembrane</keyword>
<reference evidence="2 3" key="1">
    <citation type="submission" date="2016-04" db="EMBL/GenBank/DDBJ databases">
        <title>The genome of Intoshia linei affirms orthonectids as highly simplified spiralians.</title>
        <authorList>
            <person name="Mikhailov K.V."/>
            <person name="Slusarev G.S."/>
            <person name="Nikitin M.A."/>
            <person name="Logacheva M.D."/>
            <person name="Penin A."/>
            <person name="Aleoshin V."/>
            <person name="Panchin Y.V."/>
        </authorList>
    </citation>
    <scope>NUCLEOTIDE SEQUENCE [LARGE SCALE GENOMIC DNA]</scope>
    <source>
        <strain evidence="2">Intl2013</strain>
        <tissue evidence="2">Whole animal</tissue>
    </source>
</reference>
<gene>
    <name evidence="2" type="ORF">A3Q56_01411</name>
</gene>
<evidence type="ECO:0000313" key="3">
    <source>
        <dbReference type="Proteomes" id="UP000078046"/>
    </source>
</evidence>
<dbReference type="Proteomes" id="UP000078046">
    <property type="component" value="Unassembled WGS sequence"/>
</dbReference>
<accession>A0A177B980</accession>